<name>A0A939IHK5_9GAMM</name>
<dbReference type="Gene3D" id="3.40.50.1820">
    <property type="entry name" value="alpha/beta hydrolase"/>
    <property type="match status" value="1"/>
</dbReference>
<evidence type="ECO:0000259" key="5">
    <source>
        <dbReference type="Pfam" id="PF00135"/>
    </source>
</evidence>
<dbReference type="InterPro" id="IPR050309">
    <property type="entry name" value="Type-B_Carboxylest/Lipase"/>
</dbReference>
<dbReference type="InterPro" id="IPR006311">
    <property type="entry name" value="TAT_signal"/>
</dbReference>
<dbReference type="InterPro" id="IPR019826">
    <property type="entry name" value="Carboxylesterase_B_AS"/>
</dbReference>
<dbReference type="EMBL" id="JAFKCZ010000002">
    <property type="protein sequence ID" value="MBN7795584.1"/>
    <property type="molecule type" value="Genomic_DNA"/>
</dbReference>
<evidence type="ECO:0000313" key="7">
    <source>
        <dbReference type="Proteomes" id="UP000664303"/>
    </source>
</evidence>
<dbReference type="PROSITE" id="PS51318">
    <property type="entry name" value="TAT"/>
    <property type="match status" value="1"/>
</dbReference>
<gene>
    <name evidence="6" type="ORF">JYP50_03210</name>
</gene>
<dbReference type="EC" id="3.1.1.-" evidence="3"/>
<evidence type="ECO:0000256" key="1">
    <source>
        <dbReference type="ARBA" id="ARBA00005964"/>
    </source>
</evidence>
<proteinExistence type="inferred from homology"/>
<feature type="domain" description="Carboxylesterase type B" evidence="5">
    <location>
        <begin position="38"/>
        <end position="489"/>
    </location>
</feature>
<accession>A0A939IHK5</accession>
<dbReference type="InterPro" id="IPR002018">
    <property type="entry name" value="CarbesteraseB"/>
</dbReference>
<dbReference type="PROSITE" id="PS00122">
    <property type="entry name" value="CARBOXYLESTERASE_B_1"/>
    <property type="match status" value="1"/>
</dbReference>
<dbReference type="AlphaFoldDB" id="A0A939IHK5"/>
<comment type="similarity">
    <text evidence="1 3">Belongs to the type-B carboxylesterase/lipase family.</text>
</comment>
<dbReference type="InterPro" id="IPR029058">
    <property type="entry name" value="AB_hydrolase_fold"/>
</dbReference>
<comment type="caution">
    <text evidence="6">The sequence shown here is derived from an EMBL/GenBank/DDBJ whole genome shotgun (WGS) entry which is preliminary data.</text>
</comment>
<dbReference type="SUPFAM" id="SSF53474">
    <property type="entry name" value="alpha/beta-Hydrolases"/>
    <property type="match status" value="1"/>
</dbReference>
<feature type="region of interest" description="Disordered" evidence="4">
    <location>
        <begin position="69"/>
        <end position="96"/>
    </location>
</feature>
<evidence type="ECO:0000256" key="3">
    <source>
        <dbReference type="RuleBase" id="RU361235"/>
    </source>
</evidence>
<dbReference type="RefSeq" id="WP_206559028.1">
    <property type="nucleotide sequence ID" value="NZ_JAFKCZ010000002.1"/>
</dbReference>
<dbReference type="Pfam" id="PF00135">
    <property type="entry name" value="COesterase"/>
    <property type="match status" value="1"/>
</dbReference>
<dbReference type="Proteomes" id="UP000664303">
    <property type="component" value="Unassembled WGS sequence"/>
</dbReference>
<evidence type="ECO:0000256" key="4">
    <source>
        <dbReference type="SAM" id="MobiDB-lite"/>
    </source>
</evidence>
<organism evidence="6 7">
    <name type="scientific">Parahaliea mediterranea</name>
    <dbReference type="NCBI Taxonomy" id="651086"/>
    <lineage>
        <taxon>Bacteria</taxon>
        <taxon>Pseudomonadati</taxon>
        <taxon>Pseudomonadota</taxon>
        <taxon>Gammaproteobacteria</taxon>
        <taxon>Cellvibrionales</taxon>
        <taxon>Halieaceae</taxon>
        <taxon>Parahaliea</taxon>
    </lineage>
</organism>
<dbReference type="PANTHER" id="PTHR11559">
    <property type="entry name" value="CARBOXYLESTERASE"/>
    <property type="match status" value="1"/>
</dbReference>
<sequence length="517" mass="56055">MATLQVNRRRLLQLGAATALISVTGFRATAQSPLQRLTAQGPVIGVELSDSFAFYGIPFAAPPVGKLRFRGPQEPPPRRGPLRASNFAPAPIQKQPRPGLYMDGPMPLSEDCLHLNIWAPKEAGPHPVYVWIHGGGNVAGASRMPVFDGNRLARHGIVCVSISYRVGVFGFLDVSSILGNEYAGSGNNGLLDIVQALQWVRANITEFGGDPQALTIGGQSAGGKNVCSLLALPAAKGLFRAAICESGGAETAMNTERACKMADDFEAAADGLNLLTASPEALLEAQNRFSARWDRKYPFRAIIDGVHLTDVPLYTMRDGKSADVPVLMGTTRDENAFFGPNTDGSGTVAQGDIANMAIERFNAIYTKYDTTLPNATPTDRRYAALTAEEYWVPTIRAADMLTAAQHKVHVYRLDMPRTEAPNAGYAVHGSELPLLWSKLDDPRSAELGPEGAAAQRLSDLMHADWVRFIKTGTLRDDWPTYGTERATMIYDADARIVNDPDADQRRLWSATAFDFPL</sequence>
<protein>
    <recommendedName>
        <fullName evidence="3">Carboxylic ester hydrolase</fullName>
        <ecNumber evidence="3">3.1.1.-</ecNumber>
    </recommendedName>
</protein>
<evidence type="ECO:0000313" key="6">
    <source>
        <dbReference type="EMBL" id="MBN7795584.1"/>
    </source>
</evidence>
<keyword evidence="7" id="KW-1185">Reference proteome</keyword>
<evidence type="ECO:0000256" key="2">
    <source>
        <dbReference type="ARBA" id="ARBA00022801"/>
    </source>
</evidence>
<reference evidence="6" key="1">
    <citation type="submission" date="2021-02" db="EMBL/GenBank/DDBJ databases">
        <title>PHA producing bacteria isolated from coastal sediment in Guangdong, Shenzhen.</title>
        <authorList>
            <person name="Zheng W."/>
            <person name="Yu S."/>
            <person name="Huang Y."/>
        </authorList>
    </citation>
    <scope>NUCLEOTIDE SEQUENCE</scope>
    <source>
        <strain evidence="6">TN14-10</strain>
    </source>
</reference>
<dbReference type="GO" id="GO:0016787">
    <property type="term" value="F:hydrolase activity"/>
    <property type="evidence" value="ECO:0007669"/>
    <property type="project" value="UniProtKB-KW"/>
</dbReference>
<keyword evidence="2 3" id="KW-0378">Hydrolase</keyword>